<dbReference type="EMBL" id="CP107716">
    <property type="protein sequence ID" value="UYQ73396.1"/>
    <property type="molecule type" value="Genomic_DNA"/>
</dbReference>
<evidence type="ECO:0000313" key="2">
    <source>
        <dbReference type="Proteomes" id="UP001163882"/>
    </source>
</evidence>
<gene>
    <name evidence="1" type="ORF">OF122_06450</name>
</gene>
<reference evidence="1" key="1">
    <citation type="submission" date="2022-10" db="EMBL/GenBank/DDBJ databases">
        <title>YIM 151497 complete genome.</title>
        <authorList>
            <person name="Chen X."/>
        </authorList>
    </citation>
    <scope>NUCLEOTIDE SEQUENCE</scope>
    <source>
        <strain evidence="1">YIM 151497</strain>
    </source>
</reference>
<dbReference type="Proteomes" id="UP001163882">
    <property type="component" value="Chromosome"/>
</dbReference>
<protein>
    <submittedName>
        <fullName evidence="1">Uncharacterized protein</fullName>
    </submittedName>
</protein>
<evidence type="ECO:0000313" key="1">
    <source>
        <dbReference type="EMBL" id="UYQ73396.1"/>
    </source>
</evidence>
<proteinExistence type="predicted"/>
<keyword evidence="2" id="KW-1185">Reference proteome</keyword>
<name>A0ABY6IRZ0_9HYPH</name>
<accession>A0ABY6IRZ0</accession>
<sequence>MRESLEIIRDRLDGTGRKRLAMVIDHEANGACRVRDHESLDDLVVVEYLSQWDPSKVAMTSYLSRSNGGWVSLEAQTEKRVSP</sequence>
<dbReference type="RefSeq" id="WP_264226982.1">
    <property type="nucleotide sequence ID" value="NZ_CP107716.1"/>
</dbReference>
<organism evidence="1 2">
    <name type="scientific">Pelagibacterium flavum</name>
    <dbReference type="NCBI Taxonomy" id="2984530"/>
    <lineage>
        <taxon>Bacteria</taxon>
        <taxon>Pseudomonadati</taxon>
        <taxon>Pseudomonadota</taxon>
        <taxon>Alphaproteobacteria</taxon>
        <taxon>Hyphomicrobiales</taxon>
        <taxon>Devosiaceae</taxon>
        <taxon>Pelagibacterium</taxon>
    </lineage>
</organism>